<dbReference type="Proteomes" id="UP000233654">
    <property type="component" value="Unassembled WGS sequence"/>
</dbReference>
<proteinExistence type="predicted"/>
<evidence type="ECO:0000313" key="2">
    <source>
        <dbReference type="Proteomes" id="UP000233654"/>
    </source>
</evidence>
<protein>
    <submittedName>
        <fullName evidence="1">Uncharacterized protein</fullName>
    </submittedName>
</protein>
<sequence length="228" mass="25352">MRVLNLFKKLLKGIGALVFVATTLSAINIIQAGKRNPDGRDVKDILEKNPEEATCDNIETLSRADMMQLFYAAEAPAFESLNGERHGKILRSGIFGGAMAYFADHVFPTGTLTIGTRWHGKAFNAEENNSGWGINVFSRKGEKQDQKVFYERKMRIYTGPTAIGKDGKDSFHLDYGAFNTDLTKTLHDEVRRINDNLYIGVGYMTVPGGHLSPVPFVLFGEPMKFPVT</sequence>
<comment type="caution">
    <text evidence="1">The sequence shown here is derived from an EMBL/GenBank/DDBJ whole genome shotgun (WGS) entry which is preliminary data.</text>
</comment>
<reference evidence="1 2" key="1">
    <citation type="journal article" date="2017" name="ISME J.">
        <title>Potential for microbial H2 and metal transformations associated with novel bacteria and archaea in deep terrestrial subsurface sediments.</title>
        <authorList>
            <person name="Hernsdorf A.W."/>
            <person name="Amano Y."/>
            <person name="Miyakawa K."/>
            <person name="Ise K."/>
            <person name="Suzuki Y."/>
            <person name="Anantharaman K."/>
            <person name="Probst A."/>
            <person name="Burstein D."/>
            <person name="Thomas B.C."/>
            <person name="Banfield J.F."/>
        </authorList>
    </citation>
    <scope>NUCLEOTIDE SEQUENCE [LARGE SCALE GENOMIC DNA]</scope>
    <source>
        <strain evidence="1">HGW-Actinobacteria-3</strain>
    </source>
</reference>
<dbReference type="EMBL" id="PHEX01000008">
    <property type="protein sequence ID" value="PKQ28672.1"/>
    <property type="molecule type" value="Genomic_DNA"/>
</dbReference>
<evidence type="ECO:0000313" key="1">
    <source>
        <dbReference type="EMBL" id="PKQ28672.1"/>
    </source>
</evidence>
<organism evidence="1 2">
    <name type="scientific">Candidatus Anoxymicrobium japonicum</name>
    <dbReference type="NCBI Taxonomy" id="2013648"/>
    <lineage>
        <taxon>Bacteria</taxon>
        <taxon>Bacillati</taxon>
        <taxon>Actinomycetota</taxon>
        <taxon>Candidatus Geothermincolia</taxon>
        <taxon>Candidatus Geothermincolales</taxon>
        <taxon>Candidatus Anoxymicrobiaceae</taxon>
        <taxon>Candidatus Anoxymicrobium</taxon>
    </lineage>
</organism>
<dbReference type="AlphaFoldDB" id="A0A2N3G7S2"/>
<gene>
    <name evidence="1" type="ORF">CVT63_01440</name>
</gene>
<name>A0A2N3G7S2_9ACTN</name>
<accession>A0A2N3G7S2</accession>